<proteinExistence type="predicted"/>
<keyword evidence="3" id="KW-1185">Reference proteome</keyword>
<keyword evidence="1" id="KW-0812">Transmembrane</keyword>
<dbReference type="EMBL" id="JAYMYR010000004">
    <property type="protein sequence ID" value="KAK7368293.1"/>
    <property type="molecule type" value="Genomic_DNA"/>
</dbReference>
<evidence type="ECO:0000313" key="3">
    <source>
        <dbReference type="Proteomes" id="UP001374584"/>
    </source>
</evidence>
<name>A0AAN9ND63_PHACN</name>
<evidence type="ECO:0000256" key="1">
    <source>
        <dbReference type="SAM" id="Phobius"/>
    </source>
</evidence>
<keyword evidence="1" id="KW-0472">Membrane</keyword>
<protein>
    <submittedName>
        <fullName evidence="2">Uncharacterized protein</fullName>
    </submittedName>
</protein>
<sequence length="108" mass="12075">MKASLMVSYVRPSRKMVGLGALSFWNSNRFGGAVTSKPEISLARFQMYVLRSSSIRSNVACFIMGAAPLLLLLPFCKCRFLKLGFQSVTDRVQKVRVPNWRLEGLCGL</sequence>
<reference evidence="2 3" key="1">
    <citation type="submission" date="2024-01" db="EMBL/GenBank/DDBJ databases">
        <title>The genomes of 5 underutilized Papilionoideae crops provide insights into root nodulation and disease resistanc.</title>
        <authorList>
            <person name="Jiang F."/>
        </authorList>
    </citation>
    <scope>NUCLEOTIDE SEQUENCE [LARGE SCALE GENOMIC DNA]</scope>
    <source>
        <strain evidence="2">JINMINGXINNONG_FW02</strain>
        <tissue evidence="2">Leaves</tissue>
    </source>
</reference>
<keyword evidence="1" id="KW-1133">Transmembrane helix</keyword>
<feature type="transmembrane region" description="Helical" evidence="1">
    <location>
        <begin position="57"/>
        <end position="76"/>
    </location>
</feature>
<gene>
    <name evidence="2" type="ORF">VNO80_10318</name>
</gene>
<accession>A0AAN9ND63</accession>
<dbReference type="Proteomes" id="UP001374584">
    <property type="component" value="Unassembled WGS sequence"/>
</dbReference>
<evidence type="ECO:0000313" key="2">
    <source>
        <dbReference type="EMBL" id="KAK7368293.1"/>
    </source>
</evidence>
<dbReference type="AlphaFoldDB" id="A0AAN9ND63"/>
<organism evidence="2 3">
    <name type="scientific">Phaseolus coccineus</name>
    <name type="common">Scarlet runner bean</name>
    <name type="synonym">Phaseolus multiflorus</name>
    <dbReference type="NCBI Taxonomy" id="3886"/>
    <lineage>
        <taxon>Eukaryota</taxon>
        <taxon>Viridiplantae</taxon>
        <taxon>Streptophyta</taxon>
        <taxon>Embryophyta</taxon>
        <taxon>Tracheophyta</taxon>
        <taxon>Spermatophyta</taxon>
        <taxon>Magnoliopsida</taxon>
        <taxon>eudicotyledons</taxon>
        <taxon>Gunneridae</taxon>
        <taxon>Pentapetalae</taxon>
        <taxon>rosids</taxon>
        <taxon>fabids</taxon>
        <taxon>Fabales</taxon>
        <taxon>Fabaceae</taxon>
        <taxon>Papilionoideae</taxon>
        <taxon>50 kb inversion clade</taxon>
        <taxon>NPAAA clade</taxon>
        <taxon>indigoferoid/millettioid clade</taxon>
        <taxon>Phaseoleae</taxon>
        <taxon>Phaseolus</taxon>
    </lineage>
</organism>
<comment type="caution">
    <text evidence="2">The sequence shown here is derived from an EMBL/GenBank/DDBJ whole genome shotgun (WGS) entry which is preliminary data.</text>
</comment>